<evidence type="ECO:0000256" key="11">
    <source>
        <dbReference type="ARBA" id="ARBA00024791"/>
    </source>
</evidence>
<dbReference type="InterPro" id="IPR036322">
    <property type="entry name" value="WD40_repeat_dom_sf"/>
</dbReference>
<dbReference type="Gene3D" id="2.130.10.10">
    <property type="entry name" value="YVTN repeat-like/Quinoprotein amine dehydrogenase"/>
    <property type="match status" value="2"/>
</dbReference>
<dbReference type="FunFam" id="2.130.10.10:FF:000008">
    <property type="entry name" value="Coatomer subunit beta"/>
    <property type="match status" value="2"/>
</dbReference>
<dbReference type="PANTHER" id="PTHR19876">
    <property type="entry name" value="COATOMER"/>
    <property type="match status" value="1"/>
</dbReference>
<evidence type="ECO:0000256" key="4">
    <source>
        <dbReference type="ARBA" id="ARBA00022490"/>
    </source>
</evidence>
<dbReference type="InterPro" id="IPR006692">
    <property type="entry name" value="Beta-prop_COPA/B_2nd"/>
</dbReference>
<dbReference type="PROSITE" id="PS50082">
    <property type="entry name" value="WD_REPEATS_2"/>
    <property type="match status" value="9"/>
</dbReference>
<dbReference type="EMBL" id="OW240913">
    <property type="protein sequence ID" value="CAH2246583.1"/>
    <property type="molecule type" value="Genomic_DNA"/>
</dbReference>
<keyword evidence="5 13" id="KW-0853">WD repeat</keyword>
<feature type="region of interest" description="Disordered" evidence="14">
    <location>
        <begin position="1796"/>
        <end position="1887"/>
    </location>
</feature>
<evidence type="ECO:0000256" key="1">
    <source>
        <dbReference type="ARBA" id="ARBA00004255"/>
    </source>
</evidence>
<name>A0AAD1RAS4_PELCU</name>
<dbReference type="GO" id="GO:0000139">
    <property type="term" value="C:Golgi membrane"/>
    <property type="evidence" value="ECO:0007669"/>
    <property type="project" value="UniProtKB-SubCell"/>
</dbReference>
<dbReference type="InterPro" id="IPR020472">
    <property type="entry name" value="WD40_PAC1"/>
</dbReference>
<dbReference type="InterPro" id="IPR001680">
    <property type="entry name" value="WD40_rpt"/>
</dbReference>
<feature type="repeat" description="WD" evidence="13">
    <location>
        <begin position="160"/>
        <end position="192"/>
    </location>
</feature>
<evidence type="ECO:0000256" key="3">
    <source>
        <dbReference type="ARBA" id="ARBA00022448"/>
    </source>
</evidence>
<keyword evidence="3" id="KW-0813">Transport</keyword>
<dbReference type="Proteomes" id="UP001295444">
    <property type="component" value="Chromosome 02"/>
</dbReference>
<comment type="function">
    <text evidence="11">The coatomer is a cytosolic protein complex that binds to dilysine motifs and reversibly associates with Golgi non-clathrin-coated vesicles, which further mediate biosynthetic protein transport from the ER, via the Golgi up to the trans Golgi network. Coatomer complex is required for budding from Golgi membranes, and is essential for the retrograde Golgi-to-ER transport of dilysine-tagged proteins. In mammals, the coatomer can only be recruited by membranes associated to ADP-ribosylation factors (ARFs), which are small GTP-binding proteins; the complex also influences the Golgi structural integrity, as well as the processing, activity, and endocytic recycling of LDL receptors.</text>
</comment>
<feature type="repeat" description="WD" evidence="13">
    <location>
        <begin position="203"/>
        <end position="245"/>
    </location>
</feature>
<keyword evidence="8" id="KW-0653">Protein transport</keyword>
<gene>
    <name evidence="17" type="ORF">PECUL_23A016100</name>
</gene>
<feature type="repeat" description="WD" evidence="13">
    <location>
        <begin position="246"/>
        <end position="289"/>
    </location>
</feature>
<feature type="compositionally biased region" description="Low complexity" evidence="14">
    <location>
        <begin position="1824"/>
        <end position="1838"/>
    </location>
</feature>
<evidence type="ECO:0000256" key="10">
    <source>
        <dbReference type="ARBA" id="ARBA00023136"/>
    </source>
</evidence>
<dbReference type="GO" id="GO:0006890">
    <property type="term" value="P:retrograde vesicle-mediated transport, Golgi to endoplasmic reticulum"/>
    <property type="evidence" value="ECO:0007669"/>
    <property type="project" value="TreeGrafter"/>
</dbReference>
<dbReference type="GO" id="GO:0006886">
    <property type="term" value="P:intracellular protein transport"/>
    <property type="evidence" value="ECO:0007669"/>
    <property type="project" value="InterPro"/>
</dbReference>
<accession>A0AAD1RAS4</accession>
<feature type="repeat" description="WD" evidence="13">
    <location>
        <begin position="1024"/>
        <end position="1056"/>
    </location>
</feature>
<feature type="repeat" description="WD" evidence="13">
    <location>
        <begin position="1067"/>
        <end position="1109"/>
    </location>
</feature>
<evidence type="ECO:0000256" key="8">
    <source>
        <dbReference type="ARBA" id="ARBA00022927"/>
    </source>
</evidence>
<feature type="repeat" description="WD" evidence="13">
    <location>
        <begin position="76"/>
        <end position="117"/>
    </location>
</feature>
<feature type="compositionally biased region" description="Acidic residues" evidence="14">
    <location>
        <begin position="1861"/>
        <end position="1887"/>
    </location>
</feature>
<dbReference type="GO" id="GO:0030126">
    <property type="term" value="C:COPI vesicle coat"/>
    <property type="evidence" value="ECO:0007669"/>
    <property type="project" value="TreeGrafter"/>
</dbReference>
<keyword evidence="6" id="KW-0677">Repeat</keyword>
<dbReference type="SUPFAM" id="SSF50978">
    <property type="entry name" value="WD40 repeat-like"/>
    <property type="match status" value="3"/>
</dbReference>
<feature type="repeat" description="WD" evidence="13">
    <location>
        <begin position="290"/>
        <end position="331"/>
    </location>
</feature>
<dbReference type="InterPro" id="IPR050844">
    <property type="entry name" value="Coatomer_complex_subunit"/>
</dbReference>
<keyword evidence="18" id="KW-1185">Reference proteome</keyword>
<evidence type="ECO:0000259" key="15">
    <source>
        <dbReference type="Pfam" id="PF04053"/>
    </source>
</evidence>
<dbReference type="PRINTS" id="PR00320">
    <property type="entry name" value="GPROTEINBRPT"/>
</dbReference>
<protein>
    <recommendedName>
        <fullName evidence="12">Beta'-coat protein</fullName>
    </recommendedName>
</protein>
<dbReference type="GO" id="GO:0006888">
    <property type="term" value="P:endoplasmic reticulum to Golgi vesicle-mediated transport"/>
    <property type="evidence" value="ECO:0007669"/>
    <property type="project" value="TreeGrafter"/>
</dbReference>
<reference evidence="17" key="1">
    <citation type="submission" date="2022-03" db="EMBL/GenBank/DDBJ databases">
        <authorList>
            <person name="Alioto T."/>
            <person name="Alioto T."/>
            <person name="Gomez Garrido J."/>
        </authorList>
    </citation>
    <scope>NUCLEOTIDE SEQUENCE</scope>
</reference>
<dbReference type="GO" id="GO:0006891">
    <property type="term" value="P:intra-Golgi vesicle-mediated transport"/>
    <property type="evidence" value="ECO:0007669"/>
    <property type="project" value="TreeGrafter"/>
</dbReference>
<evidence type="ECO:0000256" key="2">
    <source>
        <dbReference type="ARBA" id="ARBA00004347"/>
    </source>
</evidence>
<dbReference type="Pfam" id="PF00400">
    <property type="entry name" value="WD40"/>
    <property type="match status" value="9"/>
</dbReference>
<dbReference type="Pfam" id="PF23953">
    <property type="entry name" value="TPR_COPA_B"/>
    <property type="match status" value="1"/>
</dbReference>
<feature type="region of interest" description="Disordered" evidence="14">
    <location>
        <begin position="852"/>
        <end position="874"/>
    </location>
</feature>
<dbReference type="Pfam" id="PF04053">
    <property type="entry name" value="B-prop_COPA_B_2nd"/>
    <property type="match status" value="1"/>
</dbReference>
<dbReference type="InterPro" id="IPR056176">
    <property type="entry name" value="TPR_COPA_B"/>
</dbReference>
<feature type="repeat" description="WD" evidence="13">
    <location>
        <begin position="1154"/>
        <end position="1195"/>
    </location>
</feature>
<evidence type="ECO:0000259" key="16">
    <source>
        <dbReference type="Pfam" id="PF23953"/>
    </source>
</evidence>
<keyword evidence="4" id="KW-0963">Cytoplasm</keyword>
<comment type="subcellular location">
    <subcellularLocation>
        <location evidence="2">Cytoplasmic vesicle</location>
        <location evidence="2">COPI-coated vesicle membrane</location>
        <topology evidence="2">Peripheral membrane protein</topology>
        <orientation evidence="2">Cytoplasmic side</orientation>
    </subcellularLocation>
    <subcellularLocation>
        <location evidence="1">Golgi apparatus membrane</location>
        <topology evidence="1">Peripheral membrane protein</topology>
        <orientation evidence="1">Cytoplasmic side</orientation>
    </subcellularLocation>
</comment>
<dbReference type="GO" id="GO:0005198">
    <property type="term" value="F:structural molecule activity"/>
    <property type="evidence" value="ECO:0007669"/>
    <property type="project" value="InterPro"/>
</dbReference>
<feature type="repeat" description="WD" evidence="13">
    <location>
        <begin position="1110"/>
        <end position="1153"/>
    </location>
</feature>
<feature type="region of interest" description="Disordered" evidence="14">
    <location>
        <begin position="1"/>
        <end position="42"/>
    </location>
</feature>
<dbReference type="CDD" id="cd22947">
    <property type="entry name" value="Coatomer_WDAD_beta-like"/>
    <property type="match status" value="1"/>
</dbReference>
<evidence type="ECO:0000256" key="6">
    <source>
        <dbReference type="ARBA" id="ARBA00022737"/>
    </source>
</evidence>
<dbReference type="PROSITE" id="PS50294">
    <property type="entry name" value="WD_REPEATS_REGION"/>
    <property type="match status" value="8"/>
</dbReference>
<dbReference type="SMART" id="SM00320">
    <property type="entry name" value="WD40"/>
    <property type="match status" value="11"/>
</dbReference>
<keyword evidence="9" id="KW-0333">Golgi apparatus</keyword>
<feature type="domain" description="COPA/B TPR" evidence="16">
    <location>
        <begin position="1523"/>
        <end position="1700"/>
    </location>
</feature>
<dbReference type="CDD" id="cd00200">
    <property type="entry name" value="WD40"/>
    <property type="match status" value="2"/>
</dbReference>
<evidence type="ECO:0000256" key="12">
    <source>
        <dbReference type="ARBA" id="ARBA00032920"/>
    </source>
</evidence>
<evidence type="ECO:0000256" key="5">
    <source>
        <dbReference type="ARBA" id="ARBA00022574"/>
    </source>
</evidence>
<keyword evidence="7" id="KW-0931">ER-Golgi transport</keyword>
<evidence type="ECO:0000256" key="9">
    <source>
        <dbReference type="ARBA" id="ARBA00023034"/>
    </source>
</evidence>
<evidence type="ECO:0000313" key="17">
    <source>
        <dbReference type="EMBL" id="CAH2246583.1"/>
    </source>
</evidence>
<keyword evidence="10" id="KW-0472">Membrane</keyword>
<feature type="domain" description="COPA/B second beta-propeller" evidence="15">
    <location>
        <begin position="1248"/>
        <end position="1506"/>
    </location>
</feature>
<proteinExistence type="predicted"/>
<dbReference type="InterPro" id="IPR015943">
    <property type="entry name" value="WD40/YVTN_repeat-like_dom_sf"/>
</dbReference>
<dbReference type="PANTHER" id="PTHR19876:SF2">
    <property type="entry name" value="COATOMER SUBUNIT BETA"/>
    <property type="match status" value="1"/>
</dbReference>
<organism evidence="17 18">
    <name type="scientific">Pelobates cultripes</name>
    <name type="common">Western spadefoot toad</name>
    <dbReference type="NCBI Taxonomy" id="61616"/>
    <lineage>
        <taxon>Eukaryota</taxon>
        <taxon>Metazoa</taxon>
        <taxon>Chordata</taxon>
        <taxon>Craniata</taxon>
        <taxon>Vertebrata</taxon>
        <taxon>Euteleostomi</taxon>
        <taxon>Amphibia</taxon>
        <taxon>Batrachia</taxon>
        <taxon>Anura</taxon>
        <taxon>Pelobatoidea</taxon>
        <taxon>Pelobatidae</taxon>
        <taxon>Pelobates</taxon>
    </lineage>
</organism>
<dbReference type="Gene3D" id="1.25.40.470">
    <property type="match status" value="1"/>
</dbReference>
<evidence type="ECO:0000256" key="14">
    <source>
        <dbReference type="SAM" id="MobiDB-lite"/>
    </source>
</evidence>
<evidence type="ECO:0000313" key="18">
    <source>
        <dbReference type="Proteomes" id="UP001295444"/>
    </source>
</evidence>
<evidence type="ECO:0000256" key="7">
    <source>
        <dbReference type="ARBA" id="ARBA00022892"/>
    </source>
</evidence>
<sequence>MLCNGTAPPSANGHVTAAPVTTWTPDNLGEQPPTEVAGREVSRDVTVLPEAPRQSDRQRARRTGDMPLRLDIKRKLTARSDRVKSVDLHPTEPWMLASLYNGSVCVWNHETQTLVKTFEVCDLPVRAAKFVARKNWVVTGADDMQIRVFNYNTLERVHMFEAHSDYIRCIAVHPTQPFILTSSDDMLIKLWDWDKKWSCSQVFEGHTHYVMQIVINPKDNNQFASASLDRTIKVWQLGSSSPNFTLEGHEKGVNCIDYYSGGDKPYLISGADDRLVKIWDYQNKTCVQTLEGHAQNVSCVSFHPELPIIITGSEDGTVRIWHSSTYRLESTLNYGMERVWCVSGLRGSNNIALGYDEGSIIVKNNGTGAAIFVWADYRRMIYYKEGATGVQLPPCNIIREIQISQMPLLTIPRIRGTNQPPREIKENSIASFAKLEDKESAYEEMFTCRGTIQPLVACGNSRSRSIRECGSPLGSNKRSGENGAMRIMEVRKMARFSRQSLASPQQTCIRFHDEHNREALKGPVVNCRSVSAGQANVRRISFLMILTLEDDVPGVEFDHPILQEEQISEGVDALHFEMVVRYKGVQGTDCISTAINALSWFVGPKVFLELGRMERTWVPHSEQLSDSQVARATFSQELDYQGQTMTRSMPPPVPNLTRMIPLGLLPSSNSAPILPGRSLSVRLGAIGIQERMKLFRVQLLLVQAKLGIRMAPGDTGSKKPGNENRGKTANRKMAAVMRTSVVRMRERRQPRLQPRTGGGRGGLQRKISEARKTDWAVIIHLRLALWGMFTSRNRVLVTSRNSREFNLLALYFTLDVSRVGYVAFESPYNMQTKAKKHMTPPSANGHVTAAPVTTWTPDNLGEQPPTEVAGREVSRDVTVLPEAPRQSVRQIASEKDRRHASSLLCVTHALTVLSRGVLTFRIYCVKEVVKKIFNLAVILKTLDILVLAHYTSVRHMEVEKSVVVPPSVCVWNHETQTLVKTFEVCDLPVRAAKFVARKNWVVTGADDMQIRVFNYNTLERVHMFEAHSDYIRCIAVHPTQPFILTSSDDMLIKLWDWDKKWSCSQVFEGHTHYVMQIVINPKDNNQFASASLDRTIKVWQLGSSSPNFTLEGHEKGVNCIDYYSGGDKPYLISGADDRLVKIWDYQNKTCVQTLEGHAQNVSCVSFHPELPIIITGSEDGTVRIWHSSTYRLESTLNYGMERVWCVSGLRGSNNIALGYDEGSIIVKLGREEPAMSMDANGKIIWAKHSEVQQANLKAMGDAEIKDGERLPLAVKDMGSCEIYPQTIQHNPNGRFVVVCGDGEYIIYTAMALRNKSFGSAQEFVWAHDSSEYAIRESNSVVKIFKNFKEKKSFKPDFGAESIYGGFLLGVRSLSGLAFYDWENTELIRRIEIQPKHIFWSDSGELVCIATEESFFILKYMSDKVAAAQETHEGVSEDGIEDAFEVLGEIQEIVKTGLWVGDCFIYTSTVNRLNYYVGGEIVTIAHLDRTMYLLGYIPKDNRLYLGDKELNIVSYSLLVSVLEYQTAVMRRDFSMADKVIPTIPKEQRTRVAHFLEKQGFKQQALAVSTDPEHRFELALQLGELKIAYQLAVEAESEQKWKQLAELAISKCQFGLAQECLHNAQDYGGLLLLATSSGNAPMVNKLAEGAERDGKNNVAFLSYFLLGKLDTCLELLISTGRLPEAAFLARTYIPSEVSRYVRIDVCVCKLCVIHKGQCRLLHISFACFSRVVKLWKESLSKVNKKAADSLADPTEYENLFPGLKEAFMGEQFLKQKSSALLPASEYRNVTPNEERNVLAESKGFVPSEEASEEIKRDTPPPPVPVSAPVTVSVPTVSVTPQEQSVPKTDDKVNESTPTKAFLDLEEDLDNMELDDIDTTDINLDDELSD</sequence>
<evidence type="ECO:0000256" key="13">
    <source>
        <dbReference type="PROSITE-ProRule" id="PRU00221"/>
    </source>
</evidence>